<keyword evidence="1 12" id="KW-0240">DNA-directed RNA polymerase</keyword>
<dbReference type="InterPro" id="IPR006171">
    <property type="entry name" value="TOPRIM_dom"/>
</dbReference>
<evidence type="ECO:0000256" key="14">
    <source>
        <dbReference type="PIRSR" id="PIRSR002811-1"/>
    </source>
</evidence>
<evidence type="ECO:0000313" key="17">
    <source>
        <dbReference type="EMBL" id="GLC27442.1"/>
    </source>
</evidence>
<evidence type="ECO:0000256" key="11">
    <source>
        <dbReference type="ARBA" id="ARBA00023163"/>
    </source>
</evidence>
<name>A0AA37Q9Y3_9BACT</name>
<keyword evidence="4 12" id="KW-0548">Nucleotidyltransferase</keyword>
<feature type="compositionally biased region" description="Basic and acidic residues" evidence="15">
    <location>
        <begin position="422"/>
        <end position="431"/>
    </location>
</feature>
<dbReference type="SUPFAM" id="SSF57783">
    <property type="entry name" value="Zinc beta-ribbon"/>
    <property type="match status" value="1"/>
</dbReference>
<protein>
    <recommendedName>
        <fullName evidence="12 13">DNA primase</fullName>
        <ecNumber evidence="12">2.7.7.101</ecNumber>
    </recommendedName>
</protein>
<dbReference type="Gene3D" id="3.40.1360.10">
    <property type="match status" value="1"/>
</dbReference>
<dbReference type="InterPro" id="IPR006295">
    <property type="entry name" value="DNA_primase_DnaG"/>
</dbReference>
<evidence type="ECO:0000256" key="13">
    <source>
        <dbReference type="PIRNR" id="PIRNR002811"/>
    </source>
</evidence>
<dbReference type="EC" id="2.7.7.101" evidence="12"/>
<dbReference type="CDD" id="cd03364">
    <property type="entry name" value="TOPRIM_DnaG_primases"/>
    <property type="match status" value="1"/>
</dbReference>
<dbReference type="Gene3D" id="3.90.580.10">
    <property type="entry name" value="Zinc finger, CHC2-type domain"/>
    <property type="match status" value="1"/>
</dbReference>
<feature type="zinc finger region" description="CHC2-type" evidence="12 14">
    <location>
        <begin position="37"/>
        <end position="61"/>
    </location>
</feature>
<comment type="similarity">
    <text evidence="12 13">Belongs to the DnaG primase family.</text>
</comment>
<keyword evidence="6 12" id="KW-0479">Metal-binding</keyword>
<feature type="region of interest" description="Disordered" evidence="15">
    <location>
        <begin position="422"/>
        <end position="484"/>
    </location>
</feature>
<dbReference type="Pfam" id="PF10410">
    <property type="entry name" value="DnaB_bind"/>
    <property type="match status" value="1"/>
</dbReference>
<feature type="compositionally biased region" description="Basic and acidic residues" evidence="15">
    <location>
        <begin position="448"/>
        <end position="473"/>
    </location>
</feature>
<reference evidence="17" key="1">
    <citation type="submission" date="2022-08" db="EMBL/GenBank/DDBJ databases">
        <title>Draft genome sequencing of Roseisolibacter agri AW1220.</title>
        <authorList>
            <person name="Tobiishi Y."/>
            <person name="Tonouchi A."/>
        </authorList>
    </citation>
    <scope>NUCLEOTIDE SEQUENCE</scope>
    <source>
        <strain evidence="17">AW1220</strain>
    </source>
</reference>
<dbReference type="InterPro" id="IPR002694">
    <property type="entry name" value="Znf_CHC2"/>
</dbReference>
<dbReference type="PANTHER" id="PTHR30313">
    <property type="entry name" value="DNA PRIMASE"/>
    <property type="match status" value="1"/>
</dbReference>
<evidence type="ECO:0000256" key="7">
    <source>
        <dbReference type="ARBA" id="ARBA00022771"/>
    </source>
</evidence>
<keyword evidence="8 12" id="KW-0862">Zinc</keyword>
<dbReference type="FunFam" id="3.90.580.10:FF:000001">
    <property type="entry name" value="DNA primase"/>
    <property type="match status" value="1"/>
</dbReference>
<dbReference type="Gene3D" id="3.90.980.10">
    <property type="entry name" value="DNA primase, catalytic core, N-terminal domain"/>
    <property type="match status" value="1"/>
</dbReference>
<comment type="caution">
    <text evidence="17">The sequence shown here is derived from an EMBL/GenBank/DDBJ whole genome shotgun (WGS) entry which is preliminary data.</text>
</comment>
<dbReference type="PIRSF" id="PIRSF002811">
    <property type="entry name" value="DnaG"/>
    <property type="match status" value="1"/>
</dbReference>
<dbReference type="PROSITE" id="PS50880">
    <property type="entry name" value="TOPRIM"/>
    <property type="match status" value="1"/>
</dbReference>
<evidence type="ECO:0000259" key="16">
    <source>
        <dbReference type="PROSITE" id="PS50880"/>
    </source>
</evidence>
<dbReference type="InterPro" id="IPR030846">
    <property type="entry name" value="DnaG_bac"/>
</dbReference>
<keyword evidence="5 12" id="KW-0235">DNA replication</keyword>
<feature type="domain" description="Toprim" evidence="16">
    <location>
        <begin position="256"/>
        <end position="337"/>
    </location>
</feature>
<dbReference type="SUPFAM" id="SSF56731">
    <property type="entry name" value="DNA primase core"/>
    <property type="match status" value="1"/>
</dbReference>
<keyword evidence="18" id="KW-1185">Reference proteome</keyword>
<keyword evidence="9" id="KW-0460">Magnesium</keyword>
<dbReference type="NCBIfam" id="TIGR01391">
    <property type="entry name" value="dnaG"/>
    <property type="match status" value="1"/>
</dbReference>
<dbReference type="AlphaFoldDB" id="A0AA37Q9Y3"/>
<dbReference type="GO" id="GO:0006269">
    <property type="term" value="P:DNA replication, synthesis of primer"/>
    <property type="evidence" value="ECO:0007669"/>
    <property type="project" value="UniProtKB-UniRule"/>
</dbReference>
<dbReference type="InterPro" id="IPR037068">
    <property type="entry name" value="DNA_primase_core_N_sf"/>
</dbReference>
<evidence type="ECO:0000256" key="15">
    <source>
        <dbReference type="SAM" id="MobiDB-lite"/>
    </source>
</evidence>
<accession>A0AA37Q9Y3</accession>
<comment type="catalytic activity">
    <reaction evidence="12">
        <text>ssDNA + n NTP = ssDNA/pppN(pN)n-1 hybrid + (n-1) diphosphate.</text>
        <dbReference type="EC" id="2.7.7.101"/>
    </reaction>
</comment>
<evidence type="ECO:0000313" key="18">
    <source>
        <dbReference type="Proteomes" id="UP001161325"/>
    </source>
</evidence>
<organism evidence="17 18">
    <name type="scientific">Roseisolibacter agri</name>
    <dbReference type="NCBI Taxonomy" id="2014610"/>
    <lineage>
        <taxon>Bacteria</taxon>
        <taxon>Pseudomonadati</taxon>
        <taxon>Gemmatimonadota</taxon>
        <taxon>Gemmatimonadia</taxon>
        <taxon>Gemmatimonadales</taxon>
        <taxon>Gemmatimonadaceae</taxon>
        <taxon>Roseisolibacter</taxon>
    </lineage>
</organism>
<dbReference type="Pfam" id="PF08275">
    <property type="entry name" value="DNAG_N"/>
    <property type="match status" value="1"/>
</dbReference>
<keyword evidence="7 12" id="KW-0863">Zinc-finger</keyword>
<dbReference type="GO" id="GO:0005737">
    <property type="term" value="C:cytoplasm"/>
    <property type="evidence" value="ECO:0007669"/>
    <property type="project" value="TreeGrafter"/>
</dbReference>
<dbReference type="InterPro" id="IPR050219">
    <property type="entry name" value="DnaG_primase"/>
</dbReference>
<dbReference type="RefSeq" id="WP_284351881.1">
    <property type="nucleotide sequence ID" value="NZ_BRXS01000006.1"/>
</dbReference>
<sequence>MITPESIDRVREAADILEIVGEHVKLKRSGSDFRGPCPFHGGKNPNFSVSPKRNAYYCFKCHASGDAIGFVREHLGMDFVEAVRYVAARAGVEVQETRAARGPEEKDPREPLWEAMNAAADIFREALWDDPEAQVARAYLASRGIEREQADRFTLGYAPREGKWIERLRALGHDDARLLEVGLLVAREDGSPPRPRFRGRLMFPIHDGSNRVIAFGGRVLGEGEPKYLNSPQGTLFDKGRQLYGLSWAKHPIRKADRVLVVEGYFDAIRLSLADIDETVAPLGTALTESQAALLGKLTKNVFLLYDSDEAGLKATFRAGLELLRLGISARVVTLPDGEDPDTYVRAHGPDRLEHALAQGVDILERQIQLLERRGWFAELHRKRRAIDKLLPTLRAAADPVTRELYLSRVAEVAGMDREVLQREVEHEERRPGPSAVASSPEAPPQQHVAERGRGGWGRDRWREPEAPAPHPEDTTPEVTFVEPPPQRDFKRRWENDRRKGKYRREEDWKSSLAVPRVAPTGAVLRAEGQLIRAMVQERDLVEAVAEKWPPESFNRTEWRLVFERLLLDPDQPLDALAQTLPADVVAQLDRLLDLPDPDPFHTVQGWVSRLQAMALDQEKERLIAQLPTLDEAAKDGVTVRIRELQEERAALSKHFSRVGPRLNP</sequence>
<dbReference type="GO" id="GO:0008270">
    <property type="term" value="F:zinc ion binding"/>
    <property type="evidence" value="ECO:0007669"/>
    <property type="project" value="UniProtKB-UniRule"/>
</dbReference>
<dbReference type="InterPro" id="IPR034151">
    <property type="entry name" value="TOPRIM_DnaG_bac"/>
</dbReference>
<dbReference type="SMART" id="SM00493">
    <property type="entry name" value="TOPRIM"/>
    <property type="match status" value="1"/>
</dbReference>
<dbReference type="GO" id="GO:0000428">
    <property type="term" value="C:DNA-directed RNA polymerase complex"/>
    <property type="evidence" value="ECO:0007669"/>
    <property type="project" value="UniProtKB-KW"/>
</dbReference>
<comment type="domain">
    <text evidence="12">Contains an N-terminal zinc-binding domain, a central core domain that contains the primase activity, and a C-terminal DnaB-binding domain.</text>
</comment>
<keyword evidence="11 12" id="KW-0804">Transcription</keyword>
<keyword evidence="10 12" id="KW-0238">DNA-binding</keyword>
<proteinExistence type="inferred from homology"/>
<keyword evidence="2 12" id="KW-0639">Primosome</keyword>
<evidence type="ECO:0000256" key="6">
    <source>
        <dbReference type="ARBA" id="ARBA00022723"/>
    </source>
</evidence>
<dbReference type="GO" id="GO:0003899">
    <property type="term" value="F:DNA-directed RNA polymerase activity"/>
    <property type="evidence" value="ECO:0007669"/>
    <property type="project" value="UniProtKB-UniRule"/>
</dbReference>
<evidence type="ECO:0000256" key="1">
    <source>
        <dbReference type="ARBA" id="ARBA00022478"/>
    </source>
</evidence>
<evidence type="ECO:0000256" key="10">
    <source>
        <dbReference type="ARBA" id="ARBA00023125"/>
    </source>
</evidence>
<comment type="function">
    <text evidence="12 13">RNA polymerase that catalyzes the synthesis of short RNA molecules used as primers for DNA polymerase during DNA replication.</text>
</comment>
<dbReference type="EMBL" id="BRXS01000006">
    <property type="protein sequence ID" value="GLC27442.1"/>
    <property type="molecule type" value="Genomic_DNA"/>
</dbReference>
<dbReference type="HAMAP" id="MF_00974">
    <property type="entry name" value="DNA_primase_DnaG"/>
    <property type="match status" value="1"/>
</dbReference>
<dbReference type="InterPro" id="IPR019475">
    <property type="entry name" value="DNA_primase_DnaB-bd"/>
</dbReference>
<evidence type="ECO:0000256" key="4">
    <source>
        <dbReference type="ARBA" id="ARBA00022695"/>
    </source>
</evidence>
<dbReference type="SMART" id="SM00400">
    <property type="entry name" value="ZnF_CHCC"/>
    <property type="match status" value="1"/>
</dbReference>
<keyword evidence="3 12" id="KW-0808">Transferase</keyword>
<dbReference type="Pfam" id="PF01807">
    <property type="entry name" value="Zn_ribbon_DnaG"/>
    <property type="match status" value="1"/>
</dbReference>
<evidence type="ECO:0000256" key="5">
    <source>
        <dbReference type="ARBA" id="ARBA00022705"/>
    </source>
</evidence>
<evidence type="ECO:0000256" key="9">
    <source>
        <dbReference type="ARBA" id="ARBA00022842"/>
    </source>
</evidence>
<comment type="subunit">
    <text evidence="12">Monomer. Interacts with DnaB.</text>
</comment>
<evidence type="ECO:0000256" key="12">
    <source>
        <dbReference type="HAMAP-Rule" id="MF_00974"/>
    </source>
</evidence>
<evidence type="ECO:0000256" key="2">
    <source>
        <dbReference type="ARBA" id="ARBA00022515"/>
    </source>
</evidence>
<gene>
    <name evidence="12 17" type="primary">dnaG</name>
    <name evidence="17" type="ORF">rosag_39550</name>
</gene>
<dbReference type="PANTHER" id="PTHR30313:SF2">
    <property type="entry name" value="DNA PRIMASE"/>
    <property type="match status" value="1"/>
</dbReference>
<dbReference type="Pfam" id="PF13155">
    <property type="entry name" value="Toprim_2"/>
    <property type="match status" value="1"/>
</dbReference>
<comment type="cofactor">
    <cofactor evidence="12 13 14">
        <name>Zn(2+)</name>
        <dbReference type="ChEBI" id="CHEBI:29105"/>
    </cofactor>
    <text evidence="12 13 14">Binds 1 zinc ion per monomer.</text>
</comment>
<dbReference type="GO" id="GO:1990077">
    <property type="term" value="C:primosome complex"/>
    <property type="evidence" value="ECO:0007669"/>
    <property type="project" value="UniProtKB-KW"/>
</dbReference>
<evidence type="ECO:0000256" key="3">
    <source>
        <dbReference type="ARBA" id="ARBA00022679"/>
    </source>
</evidence>
<evidence type="ECO:0000256" key="8">
    <source>
        <dbReference type="ARBA" id="ARBA00022833"/>
    </source>
</evidence>
<dbReference type="GO" id="GO:0003677">
    <property type="term" value="F:DNA binding"/>
    <property type="evidence" value="ECO:0007669"/>
    <property type="project" value="UniProtKB-KW"/>
</dbReference>
<dbReference type="Proteomes" id="UP001161325">
    <property type="component" value="Unassembled WGS sequence"/>
</dbReference>
<dbReference type="InterPro" id="IPR036977">
    <property type="entry name" value="DNA_primase_Znf_CHC2"/>
</dbReference>
<dbReference type="InterPro" id="IPR013264">
    <property type="entry name" value="DNAG_N"/>
</dbReference>